<gene>
    <name evidence="1" type="ORF">LSH36_466g02000</name>
</gene>
<name>A0AAD9JAR9_9ANNE</name>
<evidence type="ECO:0000313" key="1">
    <source>
        <dbReference type="EMBL" id="KAK2149121.1"/>
    </source>
</evidence>
<sequence>MAMYGVNPNTQAMGSMDISGYTCNTYNYPPRNVVDYFHSCKKCGPAYNADDRKRVGGPRTSHHQSAILHFPPASFRSGSASCRRRRVRFRS</sequence>
<accession>A0AAD9JAR9</accession>
<reference evidence="1" key="1">
    <citation type="journal article" date="2023" name="Mol. Biol. Evol.">
        <title>Third-Generation Sequencing Reveals the Adaptive Role of the Epigenome in Three Deep-Sea Polychaetes.</title>
        <authorList>
            <person name="Perez M."/>
            <person name="Aroh O."/>
            <person name="Sun Y."/>
            <person name="Lan Y."/>
            <person name="Juniper S.K."/>
            <person name="Young C.R."/>
            <person name="Angers B."/>
            <person name="Qian P.Y."/>
        </authorList>
    </citation>
    <scope>NUCLEOTIDE SEQUENCE</scope>
    <source>
        <strain evidence="1">P08H-3</strain>
    </source>
</reference>
<dbReference type="AlphaFoldDB" id="A0AAD9JAR9"/>
<evidence type="ECO:0000313" key="2">
    <source>
        <dbReference type="Proteomes" id="UP001208570"/>
    </source>
</evidence>
<proteinExistence type="predicted"/>
<dbReference type="EMBL" id="JAODUP010000466">
    <property type="protein sequence ID" value="KAK2149121.1"/>
    <property type="molecule type" value="Genomic_DNA"/>
</dbReference>
<dbReference type="Proteomes" id="UP001208570">
    <property type="component" value="Unassembled WGS sequence"/>
</dbReference>
<protein>
    <submittedName>
        <fullName evidence="1">Uncharacterized protein</fullName>
    </submittedName>
</protein>
<comment type="caution">
    <text evidence="1">The sequence shown here is derived from an EMBL/GenBank/DDBJ whole genome shotgun (WGS) entry which is preliminary data.</text>
</comment>
<keyword evidence="2" id="KW-1185">Reference proteome</keyword>
<organism evidence="1 2">
    <name type="scientific">Paralvinella palmiformis</name>
    <dbReference type="NCBI Taxonomy" id="53620"/>
    <lineage>
        <taxon>Eukaryota</taxon>
        <taxon>Metazoa</taxon>
        <taxon>Spiralia</taxon>
        <taxon>Lophotrochozoa</taxon>
        <taxon>Annelida</taxon>
        <taxon>Polychaeta</taxon>
        <taxon>Sedentaria</taxon>
        <taxon>Canalipalpata</taxon>
        <taxon>Terebellida</taxon>
        <taxon>Terebelliformia</taxon>
        <taxon>Alvinellidae</taxon>
        <taxon>Paralvinella</taxon>
    </lineage>
</organism>